<accession>A0A5C5YF64</accession>
<feature type="domain" description="DUF4261" evidence="2">
    <location>
        <begin position="229"/>
        <end position="305"/>
    </location>
</feature>
<dbReference type="OrthoDB" id="277550at2"/>
<feature type="region of interest" description="Disordered" evidence="1">
    <location>
        <begin position="313"/>
        <end position="334"/>
    </location>
</feature>
<gene>
    <name evidence="3" type="ORF">CA85_12550</name>
</gene>
<dbReference type="Proteomes" id="UP000318053">
    <property type="component" value="Unassembled WGS sequence"/>
</dbReference>
<proteinExistence type="predicted"/>
<name>A0A5C5YF64_9BACT</name>
<sequence length="334" mass="36956">MAKGLFTQGIVVLLRQGVSIEEVAAAIDDFYPSAPIEASEDWTFLGPAVLMNMDEDGSGKVVVDIVNHPWPDAMGVSEDGSPAGDEGSQERQITDAWGLGNFGPHNYPGSLQRATEQSWVWEDGRELGDQAQAFVRIRSSYVLGEEDDAPVLPEGYEPFDELALVTEIAAAITELPQAICYFNPNGEVLRDLKTLNESFEYAEENDFPPLDLWSNVRLFRLEADWAVMDTVGNEQLNLLDVEACFHAESYDFAEVESFLRLVTCFLEEAEEPIDDGDSVEGPGDKVWKVWRVEDSLASPPRQVLRCLPQDDLAVPEPYRVPGLEEPSGEPEVAS</sequence>
<protein>
    <recommendedName>
        <fullName evidence="2">DUF4261 domain-containing protein</fullName>
    </recommendedName>
</protein>
<dbReference type="EMBL" id="SJPK01000002">
    <property type="protein sequence ID" value="TWT74366.1"/>
    <property type="molecule type" value="Genomic_DNA"/>
</dbReference>
<evidence type="ECO:0000256" key="1">
    <source>
        <dbReference type="SAM" id="MobiDB-lite"/>
    </source>
</evidence>
<dbReference type="Pfam" id="PF14080">
    <property type="entry name" value="DUF4261"/>
    <property type="match status" value="1"/>
</dbReference>
<comment type="caution">
    <text evidence="3">The sequence shown here is derived from an EMBL/GenBank/DDBJ whole genome shotgun (WGS) entry which is preliminary data.</text>
</comment>
<dbReference type="AlphaFoldDB" id="A0A5C5YF64"/>
<evidence type="ECO:0000313" key="3">
    <source>
        <dbReference type="EMBL" id="TWT74366.1"/>
    </source>
</evidence>
<dbReference type="InterPro" id="IPR025357">
    <property type="entry name" value="DUF4261"/>
</dbReference>
<dbReference type="RefSeq" id="WP_146390350.1">
    <property type="nucleotide sequence ID" value="NZ_SJPK01000002.1"/>
</dbReference>
<organism evidence="3 4">
    <name type="scientific">Allorhodopirellula solitaria</name>
    <dbReference type="NCBI Taxonomy" id="2527987"/>
    <lineage>
        <taxon>Bacteria</taxon>
        <taxon>Pseudomonadati</taxon>
        <taxon>Planctomycetota</taxon>
        <taxon>Planctomycetia</taxon>
        <taxon>Pirellulales</taxon>
        <taxon>Pirellulaceae</taxon>
        <taxon>Allorhodopirellula</taxon>
    </lineage>
</organism>
<evidence type="ECO:0000259" key="2">
    <source>
        <dbReference type="Pfam" id="PF14080"/>
    </source>
</evidence>
<reference evidence="3 4" key="1">
    <citation type="submission" date="2019-02" db="EMBL/GenBank/DDBJ databases">
        <title>Deep-cultivation of Planctomycetes and their phenomic and genomic characterization uncovers novel biology.</title>
        <authorList>
            <person name="Wiegand S."/>
            <person name="Jogler M."/>
            <person name="Boedeker C."/>
            <person name="Pinto D."/>
            <person name="Vollmers J."/>
            <person name="Rivas-Marin E."/>
            <person name="Kohn T."/>
            <person name="Peeters S.H."/>
            <person name="Heuer A."/>
            <person name="Rast P."/>
            <person name="Oberbeckmann S."/>
            <person name="Bunk B."/>
            <person name="Jeske O."/>
            <person name="Meyerdierks A."/>
            <person name="Storesund J.E."/>
            <person name="Kallscheuer N."/>
            <person name="Luecker S."/>
            <person name="Lage O.M."/>
            <person name="Pohl T."/>
            <person name="Merkel B.J."/>
            <person name="Hornburger P."/>
            <person name="Mueller R.-W."/>
            <person name="Bruemmer F."/>
            <person name="Labrenz M."/>
            <person name="Spormann A.M."/>
            <person name="Op Den Camp H."/>
            <person name="Overmann J."/>
            <person name="Amann R."/>
            <person name="Jetten M.S.M."/>
            <person name="Mascher T."/>
            <person name="Medema M.H."/>
            <person name="Devos D.P."/>
            <person name="Kaster A.-K."/>
            <person name="Ovreas L."/>
            <person name="Rohde M."/>
            <person name="Galperin M.Y."/>
            <person name="Jogler C."/>
        </authorList>
    </citation>
    <scope>NUCLEOTIDE SEQUENCE [LARGE SCALE GENOMIC DNA]</scope>
    <source>
        <strain evidence="3 4">CA85</strain>
    </source>
</reference>
<evidence type="ECO:0000313" key="4">
    <source>
        <dbReference type="Proteomes" id="UP000318053"/>
    </source>
</evidence>
<keyword evidence="4" id="KW-1185">Reference proteome</keyword>